<dbReference type="VEuPathDB" id="FungiDB:TRICI_005981"/>
<organism evidence="2 3">
    <name type="scientific">Trichomonascus ciferrii</name>
    <dbReference type="NCBI Taxonomy" id="44093"/>
    <lineage>
        <taxon>Eukaryota</taxon>
        <taxon>Fungi</taxon>
        <taxon>Dikarya</taxon>
        <taxon>Ascomycota</taxon>
        <taxon>Saccharomycotina</taxon>
        <taxon>Dipodascomycetes</taxon>
        <taxon>Dipodascales</taxon>
        <taxon>Trichomonascaceae</taxon>
        <taxon>Trichomonascus</taxon>
        <taxon>Trichomonascus ciferrii complex</taxon>
    </lineage>
</organism>
<comment type="caution">
    <text evidence="2">The sequence shown here is derived from an EMBL/GenBank/DDBJ whole genome shotgun (WGS) entry which is preliminary data.</text>
</comment>
<reference evidence="2" key="1">
    <citation type="journal article" date="2019" name="G3 (Bethesda)">
        <title>Genome Assemblies of Two Rare Opportunistic Yeast Pathogens: Diutina rugosa (syn. Candida rugosa) and Trichomonascus ciferrii (syn. Candida ciferrii).</title>
        <authorList>
            <person name="Mixao V."/>
            <person name="Saus E."/>
            <person name="Hansen A.P."/>
            <person name="Lass-Florl C."/>
            <person name="Gabaldon T."/>
        </authorList>
    </citation>
    <scope>NUCLEOTIDE SEQUENCE</scope>
    <source>
        <strain evidence="2">CBS 4856</strain>
    </source>
</reference>
<gene>
    <name evidence="2" type="ORF">TRICI_005981</name>
</gene>
<keyword evidence="3" id="KW-1185">Reference proteome</keyword>
<dbReference type="Proteomes" id="UP000761534">
    <property type="component" value="Unassembled WGS sequence"/>
</dbReference>
<dbReference type="EMBL" id="SWFS01000478">
    <property type="protein sequence ID" value="KAA8901903.1"/>
    <property type="molecule type" value="Genomic_DNA"/>
</dbReference>
<dbReference type="AlphaFoldDB" id="A0A642UMX2"/>
<protein>
    <submittedName>
        <fullName evidence="2">Uncharacterized protein</fullName>
    </submittedName>
</protein>
<evidence type="ECO:0000313" key="3">
    <source>
        <dbReference type="Proteomes" id="UP000761534"/>
    </source>
</evidence>
<feature type="compositionally biased region" description="Basic residues" evidence="1">
    <location>
        <begin position="437"/>
        <end position="450"/>
    </location>
</feature>
<feature type="region of interest" description="Disordered" evidence="1">
    <location>
        <begin position="432"/>
        <end position="471"/>
    </location>
</feature>
<name>A0A642UMX2_9ASCO</name>
<sequence>MRTNPTSNKTGRRDSYFDYYFKSHLKKVKGSRLEKVKGIRTSLCPALDMPEDITDFEITEYLTRTMAAPEDLTHEQKWDFINTVTPASVAKLFNYYYGSDPDNVADLYNIFYGRREADPILRSAGGEIVKQFMQEKERQSTKAAKMDPFDFEENYRRVYERRLQSNPPPKIVCGLTWKMAIQKFMQTAPVSSLDSSYVQEWCMDYLKTCFLSEPPSAFDLLYGSIVGRYQICKSMSPEEFKDYLLDKCPLRPRLGNYEKLAHGFGFMADPVALYAELKSATSGLFDAEYLRKLTPKLEDQLTKADASGSPMHLGSDVAGHPGTFIPDLPYYHAMMSLLRAATPEPIYQAMLALSPTHQLRTFDDFHEYLHEVVSQKWCHGENLWKAFGIPPATSHNLTGLSLRTFDPHITISPDEPYVRNTLAMINPEFVPSSSTVPRKRQYRPKKKHLKRTFDDSTSAPTQRNKRNRPNN</sequence>
<proteinExistence type="predicted"/>
<evidence type="ECO:0000256" key="1">
    <source>
        <dbReference type="SAM" id="MobiDB-lite"/>
    </source>
</evidence>
<evidence type="ECO:0000313" key="2">
    <source>
        <dbReference type="EMBL" id="KAA8901903.1"/>
    </source>
</evidence>
<accession>A0A642UMX2</accession>